<dbReference type="EMBL" id="FUEG01000002">
    <property type="protein sequence ID" value="SJK99251.1"/>
    <property type="molecule type" value="Genomic_DNA"/>
</dbReference>
<dbReference type="AlphaFoldDB" id="A0A284QS89"/>
<organism evidence="1 2">
    <name type="scientific">Armillaria ostoyae</name>
    <name type="common">Armillaria root rot fungus</name>
    <dbReference type="NCBI Taxonomy" id="47428"/>
    <lineage>
        <taxon>Eukaryota</taxon>
        <taxon>Fungi</taxon>
        <taxon>Dikarya</taxon>
        <taxon>Basidiomycota</taxon>
        <taxon>Agaricomycotina</taxon>
        <taxon>Agaricomycetes</taxon>
        <taxon>Agaricomycetidae</taxon>
        <taxon>Agaricales</taxon>
        <taxon>Marasmiineae</taxon>
        <taxon>Physalacriaceae</taxon>
        <taxon>Armillaria</taxon>
    </lineage>
</organism>
<name>A0A284QS89_ARMOS</name>
<evidence type="ECO:0000313" key="1">
    <source>
        <dbReference type="EMBL" id="SJK99251.1"/>
    </source>
</evidence>
<protein>
    <submittedName>
        <fullName evidence="1">Uncharacterized protein</fullName>
    </submittedName>
</protein>
<gene>
    <name evidence="1" type="ORF">ARMOST_02542</name>
</gene>
<proteinExistence type="predicted"/>
<dbReference type="Proteomes" id="UP000219338">
    <property type="component" value="Unassembled WGS sequence"/>
</dbReference>
<evidence type="ECO:0000313" key="2">
    <source>
        <dbReference type="Proteomes" id="UP000219338"/>
    </source>
</evidence>
<reference evidence="2" key="1">
    <citation type="journal article" date="2017" name="Nat. Ecol. Evol.">
        <title>Genome expansion and lineage-specific genetic innovations in the forest pathogenic fungi Armillaria.</title>
        <authorList>
            <person name="Sipos G."/>
            <person name="Prasanna A.N."/>
            <person name="Walter M.C."/>
            <person name="O'Connor E."/>
            <person name="Balint B."/>
            <person name="Krizsan K."/>
            <person name="Kiss B."/>
            <person name="Hess J."/>
            <person name="Varga T."/>
            <person name="Slot J."/>
            <person name="Riley R."/>
            <person name="Boka B."/>
            <person name="Rigling D."/>
            <person name="Barry K."/>
            <person name="Lee J."/>
            <person name="Mihaltcheva S."/>
            <person name="LaButti K."/>
            <person name="Lipzen A."/>
            <person name="Waldron R."/>
            <person name="Moloney N.M."/>
            <person name="Sperisen C."/>
            <person name="Kredics L."/>
            <person name="Vagvoelgyi C."/>
            <person name="Patrignani A."/>
            <person name="Fitzpatrick D."/>
            <person name="Nagy I."/>
            <person name="Doyle S."/>
            <person name="Anderson J.B."/>
            <person name="Grigoriev I.V."/>
            <person name="Gueldener U."/>
            <person name="Muensterkoetter M."/>
            <person name="Nagy L.G."/>
        </authorList>
    </citation>
    <scope>NUCLEOTIDE SEQUENCE [LARGE SCALE GENOMIC DNA]</scope>
    <source>
        <strain evidence="2">C18/9</strain>
    </source>
</reference>
<sequence>MLTELGNSGYDSAIEFMVHICYSSTTPILYLSLVTTSRNANVDTLGKSH</sequence>
<accession>A0A284QS89</accession>
<keyword evidence="2" id="KW-1185">Reference proteome</keyword>